<proteinExistence type="predicted"/>
<sequence>MVHAGAISWSSKKQELVTLAEYVAATHAAKEMWLHRLIEELFRPLNQSTTLYSDSQSAIALTKDGHYHARTKHINIRYHYICYIIEAGSIELIYCPTNDMTADTLTKALPSTKAKHFAAALDSRRFEGSVGERHPVASCMLVLTGPLEVRTISVSFTESVSRLCYLIYFSMYTRRVTSVRSTLAELTYVQ</sequence>
<dbReference type="PANTHER" id="PTHR11439:SF463">
    <property type="entry name" value="REVERSE TRANSCRIPTASE TY1_COPIA-TYPE DOMAIN-CONTAINING PROTEIN"/>
    <property type="match status" value="1"/>
</dbReference>
<dbReference type="AlphaFoldDB" id="A0A9P3PYJ5"/>
<gene>
    <name evidence="1" type="ORF">LshimejAT787_2200380</name>
</gene>
<dbReference type="CDD" id="cd09272">
    <property type="entry name" value="RNase_HI_RT_Ty1"/>
    <property type="match status" value="1"/>
</dbReference>
<dbReference type="EMBL" id="BRPK01000022">
    <property type="protein sequence ID" value="GLB45375.1"/>
    <property type="molecule type" value="Genomic_DNA"/>
</dbReference>
<dbReference type="Proteomes" id="UP001063166">
    <property type="component" value="Unassembled WGS sequence"/>
</dbReference>
<name>A0A9P3PYJ5_LYOSH</name>
<accession>A0A9P3PYJ5</accession>
<dbReference type="PANTHER" id="PTHR11439">
    <property type="entry name" value="GAG-POL-RELATED RETROTRANSPOSON"/>
    <property type="match status" value="1"/>
</dbReference>
<keyword evidence="2" id="KW-1185">Reference proteome</keyword>
<evidence type="ECO:0000313" key="2">
    <source>
        <dbReference type="Proteomes" id="UP001063166"/>
    </source>
</evidence>
<comment type="caution">
    <text evidence="1">The sequence shown here is derived from an EMBL/GenBank/DDBJ whole genome shotgun (WGS) entry which is preliminary data.</text>
</comment>
<protein>
    <submittedName>
        <fullName evidence="1">Glycoprotein-N-acetylgalactosamine 3-beta-galactosyltransferase activity</fullName>
    </submittedName>
</protein>
<reference evidence="1" key="1">
    <citation type="submission" date="2022-07" db="EMBL/GenBank/DDBJ databases">
        <title>The genome of Lyophyllum shimeji provides insight into the initial evolution of ectomycorrhizal fungal genome.</title>
        <authorList>
            <person name="Kobayashi Y."/>
            <person name="Shibata T."/>
            <person name="Hirakawa H."/>
            <person name="Shigenobu S."/>
            <person name="Nishiyama T."/>
            <person name="Yamada A."/>
            <person name="Hasebe M."/>
            <person name="Kawaguchi M."/>
        </authorList>
    </citation>
    <scope>NUCLEOTIDE SEQUENCE</scope>
    <source>
        <strain evidence="1">AT787</strain>
    </source>
</reference>
<organism evidence="1 2">
    <name type="scientific">Lyophyllum shimeji</name>
    <name type="common">Hon-shimeji</name>
    <name type="synonym">Tricholoma shimeji</name>
    <dbReference type="NCBI Taxonomy" id="47721"/>
    <lineage>
        <taxon>Eukaryota</taxon>
        <taxon>Fungi</taxon>
        <taxon>Dikarya</taxon>
        <taxon>Basidiomycota</taxon>
        <taxon>Agaricomycotina</taxon>
        <taxon>Agaricomycetes</taxon>
        <taxon>Agaricomycetidae</taxon>
        <taxon>Agaricales</taxon>
        <taxon>Tricholomatineae</taxon>
        <taxon>Lyophyllaceae</taxon>
        <taxon>Lyophyllum</taxon>
    </lineage>
</organism>
<dbReference type="OrthoDB" id="3344688at2759"/>
<evidence type="ECO:0000313" key="1">
    <source>
        <dbReference type="EMBL" id="GLB45375.1"/>
    </source>
</evidence>